<name>A0AAN7XLB3_ELEMC</name>
<evidence type="ECO:0000256" key="1">
    <source>
        <dbReference type="SAM" id="MobiDB-lite"/>
    </source>
</evidence>
<accession>A0AAN7XLB3</accession>
<feature type="region of interest" description="Disordered" evidence="1">
    <location>
        <begin position="31"/>
        <end position="82"/>
    </location>
</feature>
<dbReference type="Proteomes" id="UP001346869">
    <property type="component" value="Unassembled WGS sequence"/>
</dbReference>
<proteinExistence type="predicted"/>
<reference evidence="2 3" key="2">
    <citation type="journal article" date="2023" name="Mol. Biol. Evol.">
        <title>Genomics of Secondarily Temperate Adaptation in the Only Non-Antarctic Icefish.</title>
        <authorList>
            <person name="Rivera-Colon A.G."/>
            <person name="Rayamajhi N."/>
            <person name="Minhas B.F."/>
            <person name="Madrigal G."/>
            <person name="Bilyk K.T."/>
            <person name="Yoon V."/>
            <person name="Hune M."/>
            <person name="Gregory S."/>
            <person name="Cheng C.H.C."/>
            <person name="Catchen J.M."/>
        </authorList>
    </citation>
    <scope>NUCLEOTIDE SEQUENCE [LARGE SCALE GENOMIC DNA]</scope>
    <source>
        <strain evidence="2">JMC-PN-2008</strain>
    </source>
</reference>
<dbReference type="EMBL" id="JAUZQC010000009">
    <property type="protein sequence ID" value="KAK5865593.1"/>
    <property type="molecule type" value="Genomic_DNA"/>
</dbReference>
<organism evidence="2 3">
    <name type="scientific">Eleginops maclovinus</name>
    <name type="common">Patagonian blennie</name>
    <name type="synonym">Eleginus maclovinus</name>
    <dbReference type="NCBI Taxonomy" id="56733"/>
    <lineage>
        <taxon>Eukaryota</taxon>
        <taxon>Metazoa</taxon>
        <taxon>Chordata</taxon>
        <taxon>Craniata</taxon>
        <taxon>Vertebrata</taxon>
        <taxon>Euteleostomi</taxon>
        <taxon>Actinopterygii</taxon>
        <taxon>Neopterygii</taxon>
        <taxon>Teleostei</taxon>
        <taxon>Neoteleostei</taxon>
        <taxon>Acanthomorphata</taxon>
        <taxon>Eupercaria</taxon>
        <taxon>Perciformes</taxon>
        <taxon>Notothenioidei</taxon>
        <taxon>Eleginopidae</taxon>
        <taxon>Eleginops</taxon>
    </lineage>
</organism>
<dbReference type="AlphaFoldDB" id="A0AAN7XLB3"/>
<protein>
    <submittedName>
        <fullName evidence="2">Uncharacterized protein</fullName>
    </submittedName>
</protein>
<gene>
    <name evidence="2" type="ORF">PBY51_019853</name>
</gene>
<keyword evidence="3" id="KW-1185">Reference proteome</keyword>
<evidence type="ECO:0000313" key="3">
    <source>
        <dbReference type="Proteomes" id="UP001346869"/>
    </source>
</evidence>
<evidence type="ECO:0000313" key="2">
    <source>
        <dbReference type="EMBL" id="KAK5865593.1"/>
    </source>
</evidence>
<feature type="compositionally biased region" description="Polar residues" evidence="1">
    <location>
        <begin position="48"/>
        <end position="57"/>
    </location>
</feature>
<feature type="compositionally biased region" description="Basic and acidic residues" evidence="1">
    <location>
        <begin position="35"/>
        <end position="44"/>
    </location>
</feature>
<comment type="caution">
    <text evidence="2">The sequence shown here is derived from an EMBL/GenBank/DDBJ whole genome shotgun (WGS) entry which is preliminary data.</text>
</comment>
<sequence length="82" mass="9225">MQHLRERKQYICNCHQQRGYVRSKAAMKAKQQAAEAEKAAKDAGNDEANPSFNSQEPQPEGEVQPADLEASSRRAQPDLQEE</sequence>
<reference evidence="2 3" key="1">
    <citation type="journal article" date="2023" name="Genes (Basel)">
        <title>Chromosome-Level Genome Assembly and Circadian Gene Repertoire of the Patagonia Blennie Eleginops maclovinus-The Closest Ancestral Proxy of Antarctic Cryonotothenioids.</title>
        <authorList>
            <person name="Cheng C.C."/>
            <person name="Rivera-Colon A.G."/>
            <person name="Minhas B.F."/>
            <person name="Wilson L."/>
            <person name="Rayamajhi N."/>
            <person name="Vargas-Chacoff L."/>
            <person name="Catchen J.M."/>
        </authorList>
    </citation>
    <scope>NUCLEOTIDE SEQUENCE [LARGE SCALE GENOMIC DNA]</scope>
    <source>
        <strain evidence="2">JMC-PN-2008</strain>
    </source>
</reference>